<evidence type="ECO:0000313" key="1">
    <source>
        <dbReference type="EMBL" id="DAF93961.1"/>
    </source>
</evidence>
<dbReference type="Pfam" id="PF06319">
    <property type="entry name" value="MmcB-like"/>
    <property type="match status" value="1"/>
</dbReference>
<name>A0A8S5UHI7_9CAUD</name>
<sequence>MYAVSAEVGLNKGGSLRADIMAVHVKNEIVMVEVKSSWADFKVDNDKGKWRKYLPFCNRMYFACGAATYEKIKPRLPPEVGVFVVRYFKDKKYNIPRTTIRMVKSATYREIDPAIMANVAIRMAYRGADMTRFKMNKRIQ</sequence>
<protein>
    <submittedName>
        <fullName evidence="1">DNA repair protein MmcB-like</fullName>
    </submittedName>
</protein>
<accession>A0A8S5UHI7</accession>
<organism evidence="1">
    <name type="scientific">Myoviridae sp. ctu2j3</name>
    <dbReference type="NCBI Taxonomy" id="2825197"/>
    <lineage>
        <taxon>Viruses</taxon>
        <taxon>Duplodnaviria</taxon>
        <taxon>Heunggongvirae</taxon>
        <taxon>Uroviricota</taxon>
        <taxon>Caudoviricetes</taxon>
    </lineage>
</organism>
<dbReference type="InterPro" id="IPR009394">
    <property type="entry name" value="MmcB-like"/>
</dbReference>
<dbReference type="EMBL" id="BK016090">
    <property type="protein sequence ID" value="DAF93961.1"/>
    <property type="molecule type" value="Genomic_DNA"/>
</dbReference>
<proteinExistence type="predicted"/>
<reference evidence="1" key="1">
    <citation type="journal article" date="2021" name="Proc. Natl. Acad. Sci. U.S.A.">
        <title>A Catalog of Tens of Thousands of Viruses from Human Metagenomes Reveals Hidden Associations with Chronic Diseases.</title>
        <authorList>
            <person name="Tisza M.J."/>
            <person name="Buck C.B."/>
        </authorList>
    </citation>
    <scope>NUCLEOTIDE SEQUENCE</scope>
    <source>
        <strain evidence="1">Ctu2j3</strain>
    </source>
</reference>
<dbReference type="EMBL" id="BK016090">
    <property type="protein sequence ID" value="DAF93944.1"/>
    <property type="molecule type" value="Genomic_DNA"/>
</dbReference>